<dbReference type="PANTHER" id="PTHR33608">
    <property type="entry name" value="BLL2464 PROTEIN"/>
    <property type="match status" value="1"/>
</dbReference>
<dbReference type="InterPro" id="IPR036465">
    <property type="entry name" value="vWFA_dom_sf"/>
</dbReference>
<evidence type="ECO:0000313" key="2">
    <source>
        <dbReference type="EMBL" id="QDT10397.1"/>
    </source>
</evidence>
<dbReference type="EMBL" id="CP036526">
    <property type="protein sequence ID" value="QDT10397.1"/>
    <property type="molecule type" value="Genomic_DNA"/>
</dbReference>
<sequence>MEFFVTIWRMSTSIPPDETIPAKPAAKSRVGVPLLSPALLGRLERLELVSRKVFRGRLKGERVSRRKGQSVEFADFRNYVPGDDLRLIDWNLYARLDQLFLKLFQEEEDLHFYALIDASESMNFGDPKKLFVAKQLAASLGYVGLCRADRISVAALGPEGRRAPVLRGRASLHKMLAYLDSFGSGHNVSLHDGVRDFAMRNSGSGVVVLLTDMMDKQGYESALRMLVGRQMDVFVMHILSPEEIDPPLRGDRRLIDVEDGDNAEVTINAYVIDQYKETVKNFIASIKSFCSKRSIVYVPVRTDTPVETIVTKYLRERGVVR</sequence>
<dbReference type="SUPFAM" id="SSF53300">
    <property type="entry name" value="vWA-like"/>
    <property type="match status" value="1"/>
</dbReference>
<protein>
    <recommendedName>
        <fullName evidence="1">DUF58 domain-containing protein</fullName>
    </recommendedName>
</protein>
<dbReference type="Pfam" id="PF01882">
    <property type="entry name" value="DUF58"/>
    <property type="match status" value="1"/>
</dbReference>
<dbReference type="OrthoDB" id="9780819at2"/>
<accession>A0A517NTE7</accession>
<proteinExistence type="predicted"/>
<dbReference type="AlphaFoldDB" id="A0A517NTE7"/>
<dbReference type="PANTHER" id="PTHR33608:SF7">
    <property type="entry name" value="DUF58 DOMAIN-CONTAINING PROTEIN"/>
    <property type="match status" value="1"/>
</dbReference>
<feature type="domain" description="DUF58" evidence="1">
    <location>
        <begin position="75"/>
        <end position="279"/>
    </location>
</feature>
<name>A0A517NTE7_9BACT</name>
<reference evidence="2 3" key="1">
    <citation type="submission" date="2019-02" db="EMBL/GenBank/DDBJ databases">
        <title>Deep-cultivation of Planctomycetes and their phenomic and genomic characterization uncovers novel biology.</title>
        <authorList>
            <person name="Wiegand S."/>
            <person name="Jogler M."/>
            <person name="Boedeker C."/>
            <person name="Pinto D."/>
            <person name="Vollmers J."/>
            <person name="Rivas-Marin E."/>
            <person name="Kohn T."/>
            <person name="Peeters S.H."/>
            <person name="Heuer A."/>
            <person name="Rast P."/>
            <person name="Oberbeckmann S."/>
            <person name="Bunk B."/>
            <person name="Jeske O."/>
            <person name="Meyerdierks A."/>
            <person name="Storesund J.E."/>
            <person name="Kallscheuer N."/>
            <person name="Luecker S."/>
            <person name="Lage O.M."/>
            <person name="Pohl T."/>
            <person name="Merkel B.J."/>
            <person name="Hornburger P."/>
            <person name="Mueller R.-W."/>
            <person name="Bruemmer F."/>
            <person name="Labrenz M."/>
            <person name="Spormann A.M."/>
            <person name="Op den Camp H."/>
            <person name="Overmann J."/>
            <person name="Amann R."/>
            <person name="Jetten M.S.M."/>
            <person name="Mascher T."/>
            <person name="Medema M.H."/>
            <person name="Devos D.P."/>
            <person name="Kaster A.-K."/>
            <person name="Ovreas L."/>
            <person name="Rohde M."/>
            <person name="Galperin M.Y."/>
            <person name="Jogler C."/>
        </authorList>
    </citation>
    <scope>NUCLEOTIDE SEQUENCE [LARGE SCALE GENOMIC DNA]</scope>
    <source>
        <strain evidence="2 3">K23_9</strain>
    </source>
</reference>
<organism evidence="2 3">
    <name type="scientific">Stieleria marina</name>
    <dbReference type="NCBI Taxonomy" id="1930275"/>
    <lineage>
        <taxon>Bacteria</taxon>
        <taxon>Pseudomonadati</taxon>
        <taxon>Planctomycetota</taxon>
        <taxon>Planctomycetia</taxon>
        <taxon>Pirellulales</taxon>
        <taxon>Pirellulaceae</taxon>
        <taxon>Stieleria</taxon>
    </lineage>
</organism>
<evidence type="ECO:0000259" key="1">
    <source>
        <dbReference type="Pfam" id="PF01882"/>
    </source>
</evidence>
<dbReference type="Gene3D" id="3.40.50.410">
    <property type="entry name" value="von Willebrand factor, type A domain"/>
    <property type="match status" value="1"/>
</dbReference>
<dbReference type="InterPro" id="IPR002881">
    <property type="entry name" value="DUF58"/>
</dbReference>
<keyword evidence="3" id="KW-1185">Reference proteome</keyword>
<dbReference type="Proteomes" id="UP000319817">
    <property type="component" value="Chromosome"/>
</dbReference>
<evidence type="ECO:0000313" key="3">
    <source>
        <dbReference type="Proteomes" id="UP000319817"/>
    </source>
</evidence>
<gene>
    <name evidence="2" type="ORF">K239x_23530</name>
</gene>